<evidence type="ECO:0000256" key="1">
    <source>
        <dbReference type="SAM" id="Coils"/>
    </source>
</evidence>
<gene>
    <name evidence="2" type="ORF">KW868_05225</name>
</gene>
<reference evidence="2" key="1">
    <citation type="submission" date="2021-07" db="EMBL/GenBank/DDBJ databases">
        <authorList>
            <person name="Fernandez M."/>
            <person name="Pereira P."/>
            <person name="Torres Tejerizo G.A."/>
            <person name="Gonzalez P."/>
            <person name="Agostini E."/>
        </authorList>
    </citation>
    <scope>NUCLEOTIDE SEQUENCE</scope>
    <source>
        <strain evidence="2">SFC 500-1A</strain>
    </source>
</reference>
<comment type="caution">
    <text evidence="2">The sequence shown here is derived from an EMBL/GenBank/DDBJ whole genome shotgun (WGS) entry which is preliminary data.</text>
</comment>
<dbReference type="AlphaFoldDB" id="A0A8X8KEH6"/>
<evidence type="ECO:0000313" key="2">
    <source>
        <dbReference type="EMBL" id="MCF0263870.1"/>
    </source>
</evidence>
<name>A0A8X8KEH6_ACIGI</name>
<proteinExistence type="predicted"/>
<dbReference type="Pfam" id="PF06476">
    <property type="entry name" value="DUF1090"/>
    <property type="match status" value="1"/>
</dbReference>
<accession>A0A8X8KEH6</accession>
<sequence>MNFYKCIATASIIFVSINTSNAQNFQSCESKQQEIESKLKIAIQHNNTYKINGLKKALKENQIHCNNVTLKQKTDTKIKEKEIKIQKLKSEIQLEQKSGNLNKIKKKERKIKALENEIKTLKSQ</sequence>
<dbReference type="Proteomes" id="UP000887320">
    <property type="component" value="Unassembled WGS sequence"/>
</dbReference>
<dbReference type="EMBL" id="JAHWXT010000001">
    <property type="protein sequence ID" value="MCF0263870.1"/>
    <property type="molecule type" value="Genomic_DNA"/>
</dbReference>
<evidence type="ECO:0000313" key="3">
    <source>
        <dbReference type="Proteomes" id="UP000887320"/>
    </source>
</evidence>
<feature type="coiled-coil region" evidence="1">
    <location>
        <begin position="71"/>
        <end position="124"/>
    </location>
</feature>
<dbReference type="InterPro" id="IPR009468">
    <property type="entry name" value="DUF1090"/>
</dbReference>
<dbReference type="RefSeq" id="WP_234622883.1">
    <property type="nucleotide sequence ID" value="NZ_JAHWXT010000001.1"/>
</dbReference>
<keyword evidence="1" id="KW-0175">Coiled coil</keyword>
<protein>
    <submittedName>
        <fullName evidence="2">DUF1090 domain-containing protein</fullName>
    </submittedName>
</protein>
<organism evidence="2 3">
    <name type="scientific">Acinetobacter guillouiae</name>
    <name type="common">Acinetobacter genomosp. 11</name>
    <dbReference type="NCBI Taxonomy" id="106649"/>
    <lineage>
        <taxon>Bacteria</taxon>
        <taxon>Pseudomonadati</taxon>
        <taxon>Pseudomonadota</taxon>
        <taxon>Gammaproteobacteria</taxon>
        <taxon>Moraxellales</taxon>
        <taxon>Moraxellaceae</taxon>
        <taxon>Acinetobacter</taxon>
    </lineage>
</organism>